<dbReference type="EMBL" id="JBBPBM010000050">
    <property type="protein sequence ID" value="KAK8519707.1"/>
    <property type="molecule type" value="Genomic_DNA"/>
</dbReference>
<sequence length="118" mass="13580">MFGGICWYIWRSRNEECFWDDDDTPQRSALERARSWLNMVVAIIQPTIQSGQAHDATRHCKVQWISPPLGWVKVNSDVAQARGNRYMSVSGLMRDKNGQWLGGFGKFLRICSVFEAEL</sequence>
<gene>
    <name evidence="1" type="ORF">V6N12_030071</name>
</gene>
<accession>A0ABR2CJ94</accession>
<reference evidence="1 2" key="1">
    <citation type="journal article" date="2024" name="G3 (Bethesda)">
        <title>Genome assembly of Hibiscus sabdariffa L. provides insights into metabolisms of medicinal natural products.</title>
        <authorList>
            <person name="Kim T."/>
        </authorList>
    </citation>
    <scope>NUCLEOTIDE SEQUENCE [LARGE SCALE GENOMIC DNA]</scope>
    <source>
        <strain evidence="1">TK-2024</strain>
        <tissue evidence="1">Old leaves</tissue>
    </source>
</reference>
<evidence type="ECO:0000313" key="2">
    <source>
        <dbReference type="Proteomes" id="UP001472677"/>
    </source>
</evidence>
<name>A0ABR2CJ94_9ROSI</name>
<dbReference type="PANTHER" id="PTHR47723">
    <property type="entry name" value="OS05G0353850 PROTEIN"/>
    <property type="match status" value="1"/>
</dbReference>
<keyword evidence="2" id="KW-1185">Reference proteome</keyword>
<organism evidence="1 2">
    <name type="scientific">Hibiscus sabdariffa</name>
    <name type="common">roselle</name>
    <dbReference type="NCBI Taxonomy" id="183260"/>
    <lineage>
        <taxon>Eukaryota</taxon>
        <taxon>Viridiplantae</taxon>
        <taxon>Streptophyta</taxon>
        <taxon>Embryophyta</taxon>
        <taxon>Tracheophyta</taxon>
        <taxon>Spermatophyta</taxon>
        <taxon>Magnoliopsida</taxon>
        <taxon>eudicotyledons</taxon>
        <taxon>Gunneridae</taxon>
        <taxon>Pentapetalae</taxon>
        <taxon>rosids</taxon>
        <taxon>malvids</taxon>
        <taxon>Malvales</taxon>
        <taxon>Malvaceae</taxon>
        <taxon>Malvoideae</taxon>
        <taxon>Hibiscus</taxon>
    </lineage>
</organism>
<comment type="caution">
    <text evidence="1">The sequence shown here is derived from an EMBL/GenBank/DDBJ whole genome shotgun (WGS) entry which is preliminary data.</text>
</comment>
<protein>
    <submittedName>
        <fullName evidence="1">Uncharacterized protein</fullName>
    </submittedName>
</protein>
<dbReference type="InterPro" id="IPR053151">
    <property type="entry name" value="RNase_H-like"/>
</dbReference>
<proteinExistence type="predicted"/>
<dbReference type="Proteomes" id="UP001472677">
    <property type="component" value="Unassembled WGS sequence"/>
</dbReference>
<dbReference type="PANTHER" id="PTHR47723:SF19">
    <property type="entry name" value="POLYNUCLEOTIDYL TRANSFERASE, RIBONUCLEASE H-LIKE SUPERFAMILY PROTEIN"/>
    <property type="match status" value="1"/>
</dbReference>
<evidence type="ECO:0000313" key="1">
    <source>
        <dbReference type="EMBL" id="KAK8519707.1"/>
    </source>
</evidence>